<evidence type="ECO:0000313" key="18">
    <source>
        <dbReference type="Proteomes" id="UP000671119"/>
    </source>
</evidence>
<organism evidence="6 12">
    <name type="scientific">Mycobacterium tuberculosis</name>
    <dbReference type="NCBI Taxonomy" id="1773"/>
    <lineage>
        <taxon>Bacteria</taxon>
        <taxon>Bacillati</taxon>
        <taxon>Actinomycetota</taxon>
        <taxon>Actinomycetes</taxon>
        <taxon>Mycobacteriales</taxon>
        <taxon>Mycobacteriaceae</taxon>
        <taxon>Mycobacterium</taxon>
        <taxon>Mycobacterium tuberculosis complex</taxon>
    </lineage>
</organism>
<reference evidence="5 13" key="1">
    <citation type="submission" date="2015-03" db="EMBL/GenBank/DDBJ databases">
        <authorList>
            <consortium name="Pathogen Informatics"/>
            <person name="Murphy D."/>
        </authorList>
    </citation>
    <scope>NUCLEOTIDE SEQUENCE [LARGE SCALE GENOMIC DNA]</scope>
    <source>
        <strain evidence="5 13">0268S</strain>
    </source>
</reference>
<evidence type="ECO:0000313" key="3">
    <source>
        <dbReference type="EMBL" id="CFE39893.1"/>
    </source>
</evidence>
<dbReference type="EMBL" id="LR027516">
    <property type="protein sequence ID" value="VCU49147.1"/>
    <property type="molecule type" value="Genomic_DNA"/>
</dbReference>
<dbReference type="RefSeq" id="WP_003404688.1">
    <property type="nucleotide sequence ID" value="NZ_AP017901.1"/>
</dbReference>
<evidence type="ECO:0000313" key="15">
    <source>
        <dbReference type="Proteomes" id="UP000189452"/>
    </source>
</evidence>
<dbReference type="EMBL" id="CFOE01000287">
    <property type="protein sequence ID" value="CFE39893.1"/>
    <property type="molecule type" value="Genomic_DNA"/>
</dbReference>
<evidence type="ECO:0000313" key="5">
    <source>
        <dbReference type="EMBL" id="CLV71571.1"/>
    </source>
</evidence>
<feature type="transmembrane region" description="Helical" evidence="2">
    <location>
        <begin position="6"/>
        <end position="25"/>
    </location>
</feature>
<evidence type="ECO:0000256" key="1">
    <source>
        <dbReference type="SAM" id="MobiDB-lite"/>
    </source>
</evidence>
<dbReference type="Proteomes" id="UP000048289">
    <property type="component" value="Unassembled WGS sequence"/>
</dbReference>
<dbReference type="Proteomes" id="UP000050164">
    <property type="component" value="Unassembled WGS sequence"/>
</dbReference>
<evidence type="ECO:0000313" key="12">
    <source>
        <dbReference type="Proteomes" id="UP000048600"/>
    </source>
</evidence>
<reference evidence="7 18" key="8">
    <citation type="submission" date="2021-03" db="EMBL/GenBank/DDBJ databases">
        <title>Whole Genome Sequencing of Mycobacterium tuberculosis clinical isolates from Arunachal Pradesh, India.</title>
        <authorList>
            <person name="Singh S."/>
            <person name="Mudliar S.R."/>
            <person name="Kulsum U."/>
            <person name="Rufai S.B."/>
            <person name="Singh P.K."/>
            <person name="Umpo M."/>
            <person name="Nyori M."/>
        </authorList>
    </citation>
    <scope>NUCLEOTIDE SEQUENCE [LARGE SCALE GENOMIC DNA]</scope>
    <source>
        <strain evidence="7 18">OMICS/BPL/0142/20/SP</strain>
    </source>
</reference>
<dbReference type="AlphaFoldDB" id="A0A045HV08"/>
<dbReference type="Proteomes" id="UP000256381">
    <property type="component" value="Unassembled WGS sequence"/>
</dbReference>
<sequence>MEHVHWWLAGLAFTLGMVLTSTLMVRPVEHQVLVKKSVRGSSAKSKPPTARKPAVKSGTKREESPTAKTKVATESAAEQIPVAGEPAAEPIPVAGEPAARIPVVPYAPYGPGSARAGADGSGPQGWLVKGRSDTRLYYTPEDPTYDPTVAQVWFQDEESAARAFFTPWRKSTRRT</sequence>
<evidence type="ECO:0000313" key="13">
    <source>
        <dbReference type="Proteomes" id="UP000050139"/>
    </source>
</evidence>
<dbReference type="OMA" id="PEDECYE"/>
<name>A0A045HV08_MYCTX</name>
<keyword evidence="2" id="KW-1133">Transmembrane helix</keyword>
<evidence type="ECO:0000313" key="11">
    <source>
        <dbReference type="Proteomes" id="UP000048289"/>
    </source>
</evidence>
<gene>
    <name evidence="8" type="primary">arfC</name>
    <name evidence="8" type="ORF">A4S10_00954</name>
    <name evidence="10" type="ORF">DKC2_0963</name>
    <name evidence="9" type="ORF">DSJ38_05600</name>
    <name evidence="3" type="ORF">ERS007681_02282</name>
    <name evidence="6" type="ORF">ERS007741_02235</name>
    <name evidence="4" type="ORF">ERS027659_01422</name>
    <name evidence="5" type="ORF">ERS094118_01017</name>
    <name evidence="7" type="ORF">J8J21_05040</name>
</gene>
<keyword evidence="2" id="KW-0812">Transmembrane</keyword>
<proteinExistence type="predicted"/>
<protein>
    <submittedName>
        <fullName evidence="6">Conserved exported or membrane protein of uncharacterized function</fullName>
    </submittedName>
    <submittedName>
        <fullName evidence="8">Membrane protein ArfC</fullName>
    </submittedName>
</protein>
<reference evidence="11 12" key="2">
    <citation type="submission" date="2015-03" db="EMBL/GenBank/DDBJ databases">
        <authorList>
            <consortium name="Pathogen Informatics"/>
        </authorList>
    </citation>
    <scope>NUCLEOTIDE SEQUENCE [LARGE SCALE GENOMIC DNA]</scope>
    <source>
        <strain evidence="4 14">Bir 185</strain>
        <strain evidence="3 11">G09901357</strain>
        <strain evidence="6 12">P00601463</strain>
    </source>
</reference>
<evidence type="ECO:0000313" key="10">
    <source>
        <dbReference type="EMBL" id="VCU49147.1"/>
    </source>
</evidence>
<reference evidence="8 15" key="5">
    <citation type="submission" date="2017-02" db="EMBL/GenBank/DDBJ databases">
        <title>Protein polymorphisms may explain contrasting epidemiological fitness of two variants of a multidrug-resistant Mycobacterium tuberculosis strain.</title>
        <authorList>
            <person name="Bigi M.M."/>
            <person name="Lopez B."/>
            <person name="Blanco F.C."/>
            <person name="Sasiain M.C."/>
            <person name="De La Barrera S."/>
            <person name="Ritacco V."/>
            <person name="Bigi F."/>
            <person name="Soria M.A."/>
        </authorList>
    </citation>
    <scope>NUCLEOTIDE SEQUENCE [LARGE SCALE GENOMIC DNA]</scope>
    <source>
        <strain evidence="8 15">6548</strain>
    </source>
</reference>
<reference evidence="10 17" key="7">
    <citation type="submission" date="2018-08" db="EMBL/GenBank/DDBJ databases">
        <authorList>
            <person name="Fokvardsen B D."/>
            <person name="Norman A."/>
        </authorList>
    </citation>
    <scope>NUCLEOTIDE SEQUENCE [LARGE SCALE GENOMIC DNA]</scope>
    <source>
        <strain evidence="10 17">DKC2</strain>
    </source>
</reference>
<dbReference type="EMBL" id="CHKL01000242">
    <property type="protein sequence ID" value="COW33856.1"/>
    <property type="molecule type" value="Genomic_DNA"/>
</dbReference>
<evidence type="ECO:0000313" key="8">
    <source>
        <dbReference type="EMBL" id="OMH58795.1"/>
    </source>
</evidence>
<feature type="region of interest" description="Disordered" evidence="1">
    <location>
        <begin position="36"/>
        <end position="93"/>
    </location>
</feature>
<dbReference type="EMBL" id="QTBD01000086">
    <property type="protein sequence ID" value="REQ54849.1"/>
    <property type="molecule type" value="Genomic_DNA"/>
</dbReference>
<keyword evidence="2" id="KW-0472">Membrane</keyword>
<dbReference type="Proteomes" id="UP000189452">
    <property type="component" value="Chromosome"/>
</dbReference>
<evidence type="ECO:0000256" key="2">
    <source>
        <dbReference type="SAM" id="Phobius"/>
    </source>
</evidence>
<accession>A0A045HV08</accession>
<reference evidence="8 15" key="3">
    <citation type="submission" date="2016-04" db="EMBL/GenBank/DDBJ databases">
        <authorList>
            <person name="Bigi M."/>
            <person name="Bigi F."/>
            <person name="Soria M.A."/>
        </authorList>
    </citation>
    <scope>NUCLEOTIDE SEQUENCE [LARGE SCALE GENOMIC DNA]</scope>
    <source>
        <strain evidence="8 15">6548</strain>
    </source>
</reference>
<evidence type="ECO:0000313" key="17">
    <source>
        <dbReference type="Proteomes" id="UP000300237"/>
    </source>
</evidence>
<dbReference type="EMBL" id="LWDQ01000001">
    <property type="protein sequence ID" value="OMH58795.1"/>
    <property type="molecule type" value="Genomic_DNA"/>
</dbReference>
<evidence type="ECO:0000313" key="6">
    <source>
        <dbReference type="EMBL" id="COW33856.1"/>
    </source>
</evidence>
<reference evidence="9 16" key="4">
    <citation type="journal article" date="2017" name="N. Engl. J. Med.">
        <title>Transmission of Extensively Drug-Resistant Tuberculosis in South Africa.</title>
        <authorList>
            <person name="Shah N.S."/>
            <person name="Auld S.C."/>
            <person name="Brust J.C."/>
            <person name="Mathema B."/>
            <person name="Ismail N."/>
            <person name="Moodley P."/>
            <person name="Mlisana K."/>
            <person name="Allana S."/>
            <person name="Campbell A."/>
            <person name="Mthiyane T."/>
            <person name="Morris N."/>
            <person name="Mpangase P."/>
            <person name="van der Meulen H."/>
            <person name="Omar S.V."/>
            <person name="Brown T.S."/>
            <person name="Narechania A."/>
            <person name="Shaskina E."/>
            <person name="Kapwata T."/>
            <person name="Kreiswirth B."/>
            <person name="Gandhi N.R."/>
        </authorList>
    </citation>
    <scope>NUCLEOTIDE SEQUENCE [LARGE SCALE GENOMIC DNA]</scope>
    <source>
        <strain evidence="9 16">32301_S10</strain>
    </source>
</reference>
<evidence type="ECO:0000313" key="4">
    <source>
        <dbReference type="EMBL" id="CKR44346.1"/>
    </source>
</evidence>
<evidence type="ECO:0000313" key="7">
    <source>
        <dbReference type="EMBL" id="MBP0682491.1"/>
    </source>
</evidence>
<dbReference type="Proteomes" id="UP000300237">
    <property type="component" value="Chromosome"/>
</dbReference>
<reference evidence="9" key="6">
    <citation type="submission" date="2018-07" db="EMBL/GenBank/DDBJ databases">
        <authorList>
            <person name="Shah S."/>
            <person name="Brown T."/>
            <person name="Auld S."/>
            <person name="Bratton K."/>
            <person name="Narechania A."/>
            <person name="Mathema B."/>
            <person name="Gandhi N."/>
        </authorList>
    </citation>
    <scope>NUCLEOTIDE SEQUENCE</scope>
    <source>
        <strain evidence="9">32301_S10</strain>
    </source>
</reference>
<dbReference type="Proteomes" id="UP000671119">
    <property type="component" value="Unassembled WGS sequence"/>
</dbReference>
<dbReference type="EMBL" id="COPH01000006">
    <property type="protein sequence ID" value="CLV71571.1"/>
    <property type="molecule type" value="Genomic_DNA"/>
</dbReference>
<evidence type="ECO:0000313" key="16">
    <source>
        <dbReference type="Proteomes" id="UP000256381"/>
    </source>
</evidence>
<dbReference type="EMBL" id="CNFT01000257">
    <property type="protein sequence ID" value="CKR44346.1"/>
    <property type="molecule type" value="Genomic_DNA"/>
</dbReference>
<dbReference type="SMR" id="A0A045HV08"/>
<evidence type="ECO:0000313" key="9">
    <source>
        <dbReference type="EMBL" id="REQ54849.1"/>
    </source>
</evidence>
<dbReference type="Proteomes" id="UP000050139">
    <property type="component" value="Unassembled WGS sequence"/>
</dbReference>
<evidence type="ECO:0000313" key="14">
    <source>
        <dbReference type="Proteomes" id="UP000050164"/>
    </source>
</evidence>
<dbReference type="Proteomes" id="UP000048600">
    <property type="component" value="Unassembled WGS sequence"/>
</dbReference>
<dbReference type="EMBL" id="JAGIZI010000005">
    <property type="protein sequence ID" value="MBP0682491.1"/>
    <property type="molecule type" value="Genomic_DNA"/>
</dbReference>